<evidence type="ECO:0000256" key="6">
    <source>
        <dbReference type="SAM" id="Phobius"/>
    </source>
</evidence>
<feature type="transmembrane region" description="Helical" evidence="6">
    <location>
        <begin position="265"/>
        <end position="288"/>
    </location>
</feature>
<gene>
    <name evidence="8" type="ORF">FCE95_03690</name>
</gene>
<dbReference type="PANTHER" id="PTHR30619:SF1">
    <property type="entry name" value="RECOMBINATION PROTEIN 2"/>
    <property type="match status" value="1"/>
</dbReference>
<feature type="domain" description="Metallo-beta-lactamase" evidence="7">
    <location>
        <begin position="548"/>
        <end position="733"/>
    </location>
</feature>
<dbReference type="InterPro" id="IPR001279">
    <property type="entry name" value="Metallo-B-lactamas"/>
</dbReference>
<accession>A0A4U5JWD9</accession>
<dbReference type="NCBIfam" id="TIGR00360">
    <property type="entry name" value="ComEC_N-term"/>
    <property type="match status" value="1"/>
</dbReference>
<dbReference type="InterPro" id="IPR035681">
    <property type="entry name" value="ComA-like_MBL"/>
</dbReference>
<evidence type="ECO:0000256" key="2">
    <source>
        <dbReference type="ARBA" id="ARBA00022475"/>
    </source>
</evidence>
<dbReference type="InterPro" id="IPR004477">
    <property type="entry name" value="ComEC_N"/>
</dbReference>
<dbReference type="Pfam" id="PF00753">
    <property type="entry name" value="Lactamase_B"/>
    <property type="match status" value="1"/>
</dbReference>
<dbReference type="AlphaFoldDB" id="A0A4U5JWD9"/>
<dbReference type="GO" id="GO:0005886">
    <property type="term" value="C:plasma membrane"/>
    <property type="evidence" value="ECO:0007669"/>
    <property type="project" value="UniProtKB-SubCell"/>
</dbReference>
<dbReference type="OrthoDB" id="9761531at2"/>
<feature type="transmembrane region" description="Helical" evidence="6">
    <location>
        <begin position="492"/>
        <end position="509"/>
    </location>
</feature>
<evidence type="ECO:0000256" key="3">
    <source>
        <dbReference type="ARBA" id="ARBA00022692"/>
    </source>
</evidence>
<evidence type="ECO:0000313" key="9">
    <source>
        <dbReference type="Proteomes" id="UP000308707"/>
    </source>
</evidence>
<keyword evidence="5 6" id="KW-0472">Membrane</keyword>
<keyword evidence="3 6" id="KW-0812">Transmembrane</keyword>
<dbReference type="InterPro" id="IPR004797">
    <property type="entry name" value="Competence_ComEC/Rec2"/>
</dbReference>
<dbReference type="CDD" id="cd07731">
    <property type="entry name" value="ComA-like_MBL-fold"/>
    <property type="match status" value="1"/>
</dbReference>
<feature type="transmembrane region" description="Helical" evidence="6">
    <location>
        <begin position="399"/>
        <end position="418"/>
    </location>
</feature>
<feature type="transmembrane region" description="Helical" evidence="6">
    <location>
        <begin position="308"/>
        <end position="338"/>
    </location>
</feature>
<feature type="transmembrane region" description="Helical" evidence="6">
    <location>
        <begin position="350"/>
        <end position="383"/>
    </location>
</feature>
<dbReference type="NCBIfam" id="TIGR00361">
    <property type="entry name" value="ComEC_Rec2"/>
    <property type="match status" value="1"/>
</dbReference>
<organism evidence="8 9">
    <name type="scientific">Luteimonas gilva</name>
    <dbReference type="NCBI Taxonomy" id="2572684"/>
    <lineage>
        <taxon>Bacteria</taxon>
        <taxon>Pseudomonadati</taxon>
        <taxon>Pseudomonadota</taxon>
        <taxon>Gammaproteobacteria</taxon>
        <taxon>Lysobacterales</taxon>
        <taxon>Lysobacteraceae</taxon>
        <taxon>Luteimonas</taxon>
    </lineage>
</organism>
<reference evidence="8 9" key="1">
    <citation type="submission" date="2019-04" db="EMBL/GenBank/DDBJ databases">
        <title>Reference strain of H23.</title>
        <authorList>
            <person name="Luo X."/>
        </authorList>
    </citation>
    <scope>NUCLEOTIDE SEQUENCE [LARGE SCALE GENOMIC DNA]</scope>
    <source>
        <strain evidence="8 9">H23</strain>
    </source>
</reference>
<evidence type="ECO:0000256" key="4">
    <source>
        <dbReference type="ARBA" id="ARBA00022989"/>
    </source>
</evidence>
<protein>
    <submittedName>
        <fullName evidence="8">DNA internalization-related competence protein ComEC/Rec2</fullName>
    </submittedName>
</protein>
<dbReference type="InterPro" id="IPR025405">
    <property type="entry name" value="DUF4131"/>
</dbReference>
<dbReference type="InterPro" id="IPR036866">
    <property type="entry name" value="RibonucZ/Hydroxyglut_hydro"/>
</dbReference>
<evidence type="ECO:0000259" key="7">
    <source>
        <dbReference type="SMART" id="SM00849"/>
    </source>
</evidence>
<comment type="subcellular location">
    <subcellularLocation>
        <location evidence="1">Cell membrane</location>
        <topology evidence="1">Multi-pass membrane protein</topology>
    </subcellularLocation>
</comment>
<dbReference type="Gene3D" id="3.60.15.10">
    <property type="entry name" value="Ribonuclease Z/Hydroxyacylglutathione hydrolase-like"/>
    <property type="match status" value="1"/>
</dbReference>
<dbReference type="SUPFAM" id="SSF56281">
    <property type="entry name" value="Metallo-hydrolase/oxidoreductase"/>
    <property type="match status" value="1"/>
</dbReference>
<feature type="transmembrane region" description="Helical" evidence="6">
    <location>
        <begin position="430"/>
        <end position="450"/>
    </location>
</feature>
<evidence type="ECO:0000313" key="8">
    <source>
        <dbReference type="EMBL" id="TKR33416.1"/>
    </source>
</evidence>
<dbReference type="Pfam" id="PF03772">
    <property type="entry name" value="Competence"/>
    <property type="match status" value="1"/>
</dbReference>
<keyword evidence="2" id="KW-1003">Cell membrane</keyword>
<dbReference type="PANTHER" id="PTHR30619">
    <property type="entry name" value="DNA INTERNALIZATION/COMPETENCE PROTEIN COMEC/REC2"/>
    <property type="match status" value="1"/>
</dbReference>
<dbReference type="Pfam" id="PF13567">
    <property type="entry name" value="DUF4131"/>
    <property type="match status" value="1"/>
</dbReference>
<dbReference type="SMART" id="SM00849">
    <property type="entry name" value="Lactamase_B"/>
    <property type="match status" value="1"/>
</dbReference>
<proteinExistence type="predicted"/>
<dbReference type="GO" id="GO:0030420">
    <property type="term" value="P:establishment of competence for transformation"/>
    <property type="evidence" value="ECO:0007669"/>
    <property type="project" value="InterPro"/>
</dbReference>
<sequence length="809" mass="86541">MSGRTAQRDSGGMASILDETPPRPLFGPAAALAVLAGIGACLSLPALPPWPCLAFAFACGFGAWLHGDRLAGAFSLGLGLAGLHAAAGLAQQLPQALENQERMLSGRIVGLPQSEPRRTRFRMRVDAGAEMPPALRGKEVQLSCYDDFDAAEPGPRTALAAGARWRIRARLRAPRGLRNPGGFDSEAYALAQRIAATGYVREPGLARPLSPPAGIDAWRERLSRRIAAQVPQASSKFVRALALGDTQALADRDWEVLRANGLTHLIAISGFHVGLVAGFFALIAGAIWRLHPAWARCLPRQDAAGAAAVAGALTYAAVAGFALPTMRTALMIAVVAAARWSRRPQRGVESLALAAMALLFADPLAVLAPGFWLSFAGVAWLLWCLPPNPGAVRRPVRDFFGAQAIATLGLLPLSATLFGQASLAGPLANLAAVPWWSLVVVPLSLLGLGAESLCEGTGAFFWRWAARAFDATWPWFEALADTGVAAYGLPEAAWYALPLACLGAFWLLLPRGTPAKPLALLLWLPLLWPQRGLPKSGEAELTTIDVGQGLSVLVRTSEHALLYDMGPAVRDGYDAGERAVLPTLRALGVRRLDRIVVSHADNDHAGGWEAVRRSLPIADALAPQGSRVAQTRPCLAGTEWRWDGVRFRILHPPPDFPYLGNEASCVLRIETAHGAALLTGDIGEVIERRLLRQARADVRADVVWVAHHGSRGSSDPAFVAATGARYALVSAGYSNRFGHPNPGVVERWQEAGAGVPTTFESGALRVRLTADGITLAARRRQVPRLWDAVRRRERVSYRQESTRPLVPEG</sequence>
<dbReference type="Proteomes" id="UP000308707">
    <property type="component" value="Unassembled WGS sequence"/>
</dbReference>
<dbReference type="EMBL" id="SZUA01000001">
    <property type="protein sequence ID" value="TKR33416.1"/>
    <property type="molecule type" value="Genomic_DNA"/>
</dbReference>
<comment type="caution">
    <text evidence="8">The sequence shown here is derived from an EMBL/GenBank/DDBJ whole genome shotgun (WGS) entry which is preliminary data.</text>
</comment>
<evidence type="ECO:0000256" key="1">
    <source>
        <dbReference type="ARBA" id="ARBA00004651"/>
    </source>
</evidence>
<name>A0A4U5JWD9_9GAMM</name>
<dbReference type="InterPro" id="IPR052159">
    <property type="entry name" value="Competence_DNA_uptake"/>
</dbReference>
<keyword evidence="4 6" id="KW-1133">Transmembrane helix</keyword>
<evidence type="ECO:0000256" key="5">
    <source>
        <dbReference type="ARBA" id="ARBA00023136"/>
    </source>
</evidence>
<feature type="transmembrane region" description="Helical" evidence="6">
    <location>
        <begin position="25"/>
        <end position="43"/>
    </location>
</feature>
<keyword evidence="9" id="KW-1185">Reference proteome</keyword>